<dbReference type="EMBL" id="CP042469">
    <property type="protein sequence ID" value="QOX64636.1"/>
    <property type="molecule type" value="Genomic_DNA"/>
</dbReference>
<reference evidence="1" key="1">
    <citation type="submission" date="2019-08" db="EMBL/GenBank/DDBJ databases">
        <title>Genome sequence of Clostridiales bacterium MT110.</title>
        <authorList>
            <person name="Cao J."/>
        </authorList>
    </citation>
    <scope>NUCLEOTIDE SEQUENCE</scope>
    <source>
        <strain evidence="1">MT110</strain>
    </source>
</reference>
<keyword evidence="2" id="KW-1185">Reference proteome</keyword>
<sequence>MLGRNEGETMEQQLKNFKNCLQKEIPFCAAECPFHLDILDFIEKMKRGGFKGAFKTYRNAVGFPAIVSSICPEPCKGVCPRKDSDASIELRLLEQACVTYTGDRSPTDYNLPMKKKKVAVIGAGPSGLACALRLCMKKYEVEIFEEKDRIGGTLWELLDPEIFLSDIKEQFQHEDYTLHLNTPVQSIHELAERGFDAVYVATGLGGEDFGLLTEQDGFCAFHGGAGWFAGGGLAGADPIYALADGLHMGTVIDSFLKTGNLLYPLNERKTAMCLNPSKLTVKELVTPASEGGYSREEATQEAARCLECQCDFCRTYCDLTAFYNKWPLRIRDEILATTLPGSAEVKATPAKRLLSTCNQCGLCKETCPEEVDVGGLILEGRKSMHRQKKAPWVFHDFWLRDMDFANSSLAAVCKGSPYNVGKTLESGTQEPTSAEELVRYAFFPGCQLGASDPELVEKTYAYLLDRNPGTGLLLQCCGAPAEWSGDEEKHQGELDSIKNRWEELGYPVLIMACPTCEKKFKTYLEEIPVISLYEILDGWGGAQLIDPAKRPLIETAKRPSKFRLSEVGASGAACEGLLSEAGSSEKMMTYSIFDACASRHEPEMRASVRRVAERLGYALEPLTENDDNPRCCSFGGQPAVANPEYASFVTQKRISESDRPYITYCINCRDVFLDAGKETVHVLDLFFGRETPVILPTVSQRRGNRILLKERILEAYWGEDGSASRKSGVKLEISAELSEKLSRGRILEEDIASAVEFCQRTGRRVHHPDKGSYSGYKEVGYTTYWVEYREKSDLDFELLNAYAHHMKIELEAVWNGKKMDVDQ</sequence>
<accession>A0ACD1AEJ0</accession>
<evidence type="ECO:0000313" key="2">
    <source>
        <dbReference type="Proteomes" id="UP000594014"/>
    </source>
</evidence>
<gene>
    <name evidence="1" type="ORF">FRZ06_15445</name>
</gene>
<name>A0ACD1AEJ0_9FIRM</name>
<evidence type="ECO:0000313" key="1">
    <source>
        <dbReference type="EMBL" id="QOX64636.1"/>
    </source>
</evidence>
<proteinExistence type="predicted"/>
<dbReference type="Proteomes" id="UP000594014">
    <property type="component" value="Chromosome"/>
</dbReference>
<protein>
    <submittedName>
        <fullName evidence="1">Uncharacterized protein</fullName>
    </submittedName>
</protein>
<organism evidence="1 2">
    <name type="scientific">Anoxybacterium hadale</name>
    <dbReference type="NCBI Taxonomy" id="3408580"/>
    <lineage>
        <taxon>Bacteria</taxon>
        <taxon>Bacillati</taxon>
        <taxon>Bacillota</taxon>
        <taxon>Clostridia</taxon>
        <taxon>Peptostreptococcales</taxon>
        <taxon>Anaerovoracaceae</taxon>
        <taxon>Anoxybacterium</taxon>
    </lineage>
</organism>